<dbReference type="InterPro" id="IPR029035">
    <property type="entry name" value="DHS-like_NAD/FAD-binding_dom"/>
</dbReference>
<evidence type="ECO:0000313" key="10">
    <source>
        <dbReference type="Proteomes" id="UP001620626"/>
    </source>
</evidence>
<keyword evidence="3" id="KW-0862">Zinc</keyword>
<dbReference type="InterPro" id="IPR026590">
    <property type="entry name" value="Ssirtuin_cat_dom"/>
</dbReference>
<evidence type="ECO:0000256" key="6">
    <source>
        <dbReference type="ARBA" id="ARBA00048905"/>
    </source>
</evidence>
<proteinExistence type="predicted"/>
<comment type="catalytic activity">
    <reaction evidence="5">
        <text>N(6)-hexadecanoyl-L-lysyl-[protein] + NAD(+) + H2O = 2''-O-hexadecanoyl-ADP-D-ribose + nicotinamide + L-lysyl-[protein]</text>
        <dbReference type="Rhea" id="RHEA:70563"/>
        <dbReference type="Rhea" id="RHEA-COMP:9752"/>
        <dbReference type="Rhea" id="RHEA-COMP:14175"/>
        <dbReference type="ChEBI" id="CHEBI:15377"/>
        <dbReference type="ChEBI" id="CHEBI:17154"/>
        <dbReference type="ChEBI" id="CHEBI:29969"/>
        <dbReference type="ChEBI" id="CHEBI:57540"/>
        <dbReference type="ChEBI" id="CHEBI:138936"/>
        <dbReference type="ChEBI" id="CHEBI:189673"/>
    </reaction>
    <physiologicalReaction direction="left-to-right" evidence="5">
        <dbReference type="Rhea" id="RHEA:70564"/>
    </physiologicalReaction>
</comment>
<evidence type="ECO:0000256" key="5">
    <source>
        <dbReference type="ARBA" id="ARBA00048378"/>
    </source>
</evidence>
<keyword evidence="10" id="KW-1185">Reference proteome</keyword>
<accession>A0ABD2JU89</accession>
<keyword evidence="2" id="KW-0479">Metal-binding</keyword>
<keyword evidence="1" id="KW-0808">Transferase</keyword>
<dbReference type="Proteomes" id="UP001620626">
    <property type="component" value="Unassembled WGS sequence"/>
</dbReference>
<comment type="caution">
    <text evidence="9">The sequence shown here is derived from an EMBL/GenBank/DDBJ whole genome shotgun (WGS) entry which is preliminary data.</text>
</comment>
<gene>
    <name evidence="9" type="ORF">niasHT_028247</name>
</gene>
<evidence type="ECO:0000256" key="4">
    <source>
        <dbReference type="ARBA" id="ARBA00023027"/>
    </source>
</evidence>
<protein>
    <recommendedName>
        <fullName evidence="8">Deacetylase sirtuin-type domain-containing protein</fullName>
    </recommendedName>
</protein>
<dbReference type="GO" id="GO:0016740">
    <property type="term" value="F:transferase activity"/>
    <property type="evidence" value="ECO:0007669"/>
    <property type="project" value="UniProtKB-KW"/>
</dbReference>
<dbReference type="InterPro" id="IPR003000">
    <property type="entry name" value="Sirtuin"/>
</dbReference>
<dbReference type="Gene3D" id="3.40.50.1220">
    <property type="entry name" value="TPP-binding domain"/>
    <property type="match status" value="1"/>
</dbReference>
<dbReference type="EMBL" id="JBICBT010000903">
    <property type="protein sequence ID" value="KAL3094158.1"/>
    <property type="molecule type" value="Genomic_DNA"/>
</dbReference>
<dbReference type="Pfam" id="PF02146">
    <property type="entry name" value="SIR2"/>
    <property type="match status" value="1"/>
</dbReference>
<feature type="domain" description="Deacetylase sirtuin-type" evidence="8">
    <location>
        <begin position="1"/>
        <end position="110"/>
    </location>
</feature>
<reference evidence="9 10" key="1">
    <citation type="submission" date="2024-10" db="EMBL/GenBank/DDBJ databases">
        <authorList>
            <person name="Kim D."/>
        </authorList>
    </citation>
    <scope>NUCLEOTIDE SEQUENCE [LARGE SCALE GENOMIC DNA]</scope>
    <source>
        <strain evidence="9">BH-2024</strain>
    </source>
</reference>
<dbReference type="PANTHER" id="PTHR11085">
    <property type="entry name" value="NAD-DEPENDENT PROTEIN DEACYLASE SIRTUIN-5, MITOCHONDRIAL-RELATED"/>
    <property type="match status" value="1"/>
</dbReference>
<dbReference type="PROSITE" id="PS50305">
    <property type="entry name" value="SIRTUIN"/>
    <property type="match status" value="1"/>
</dbReference>
<evidence type="ECO:0000259" key="8">
    <source>
        <dbReference type="PROSITE" id="PS50305"/>
    </source>
</evidence>
<name>A0ABD2JU89_9BILA</name>
<evidence type="ECO:0000256" key="1">
    <source>
        <dbReference type="ARBA" id="ARBA00022679"/>
    </source>
</evidence>
<sequence length="110" mass="12160">MNAKVPRCVACEKGVVKPDIVFFGENLHSRFFSSSLVDFPNCGLLIVMGTSLVVRPFASLVNQVPSDTPRLLINLEPARTDLLRYAMFFGKESATRESKDWQNARLGAGV</sequence>
<dbReference type="PANTHER" id="PTHR11085:SF6">
    <property type="entry name" value="NAD-DEPENDENT PROTEIN DEACETYLASE SIRTUIN-2"/>
    <property type="match status" value="1"/>
</dbReference>
<dbReference type="GO" id="GO:0046872">
    <property type="term" value="F:metal ion binding"/>
    <property type="evidence" value="ECO:0007669"/>
    <property type="project" value="UniProtKB-KW"/>
</dbReference>
<comment type="catalytic activity">
    <reaction evidence="6">
        <text>N(6)-tetradecanoyl-L-lysyl-[protein] + NAD(+) + H2O = 2''-O-tetradecanoyl-ADP-D-ribose + nicotinamide + L-lysyl-[protein]</text>
        <dbReference type="Rhea" id="RHEA:70567"/>
        <dbReference type="Rhea" id="RHEA-COMP:9752"/>
        <dbReference type="Rhea" id="RHEA-COMP:15437"/>
        <dbReference type="ChEBI" id="CHEBI:15377"/>
        <dbReference type="ChEBI" id="CHEBI:17154"/>
        <dbReference type="ChEBI" id="CHEBI:29969"/>
        <dbReference type="ChEBI" id="CHEBI:57540"/>
        <dbReference type="ChEBI" id="CHEBI:141129"/>
        <dbReference type="ChEBI" id="CHEBI:189674"/>
    </reaction>
    <physiologicalReaction direction="left-to-right" evidence="6">
        <dbReference type="Rhea" id="RHEA:70568"/>
    </physiologicalReaction>
</comment>
<comment type="caution">
    <text evidence="7">Lacks conserved residue(s) required for the propagation of feature annotation.</text>
</comment>
<organism evidence="9 10">
    <name type="scientific">Heterodera trifolii</name>
    <dbReference type="NCBI Taxonomy" id="157864"/>
    <lineage>
        <taxon>Eukaryota</taxon>
        <taxon>Metazoa</taxon>
        <taxon>Ecdysozoa</taxon>
        <taxon>Nematoda</taxon>
        <taxon>Chromadorea</taxon>
        <taxon>Rhabditida</taxon>
        <taxon>Tylenchina</taxon>
        <taxon>Tylenchomorpha</taxon>
        <taxon>Tylenchoidea</taxon>
        <taxon>Heteroderidae</taxon>
        <taxon>Heteroderinae</taxon>
        <taxon>Heterodera</taxon>
    </lineage>
</organism>
<keyword evidence="4" id="KW-0520">NAD</keyword>
<dbReference type="AlphaFoldDB" id="A0ABD2JU89"/>
<evidence type="ECO:0000256" key="7">
    <source>
        <dbReference type="PROSITE-ProRule" id="PRU00236"/>
    </source>
</evidence>
<dbReference type="InterPro" id="IPR050134">
    <property type="entry name" value="NAD-dep_sirtuin_deacylases"/>
</dbReference>
<evidence type="ECO:0000313" key="9">
    <source>
        <dbReference type="EMBL" id="KAL3094158.1"/>
    </source>
</evidence>
<dbReference type="SUPFAM" id="SSF52467">
    <property type="entry name" value="DHS-like NAD/FAD-binding domain"/>
    <property type="match status" value="1"/>
</dbReference>
<evidence type="ECO:0000256" key="3">
    <source>
        <dbReference type="ARBA" id="ARBA00022833"/>
    </source>
</evidence>
<evidence type="ECO:0000256" key="2">
    <source>
        <dbReference type="ARBA" id="ARBA00022723"/>
    </source>
</evidence>